<reference evidence="4 5" key="1">
    <citation type="submission" date="2017-01" db="EMBL/GenBank/DDBJ databases">
        <title>Draft genome sequence of Diplodia seriata F98.1, a fungal species involved in grapevine trunk diseases.</title>
        <authorList>
            <person name="Robert-Siegwald G."/>
            <person name="Vallet J."/>
            <person name="Abou-Mansour E."/>
            <person name="Xu J."/>
            <person name="Rey P."/>
            <person name="Bertsch C."/>
            <person name="Rego C."/>
            <person name="Larignon P."/>
            <person name="Fontaine F."/>
            <person name="Lebrun M.-H."/>
        </authorList>
    </citation>
    <scope>NUCLEOTIDE SEQUENCE [LARGE SCALE GENOMIC DNA]</scope>
    <source>
        <strain evidence="4 5">F98.1</strain>
    </source>
</reference>
<feature type="region of interest" description="Disordered" evidence="3">
    <location>
        <begin position="1"/>
        <end position="137"/>
    </location>
</feature>
<dbReference type="InterPro" id="IPR001611">
    <property type="entry name" value="Leu-rich_rpt"/>
</dbReference>
<proteinExistence type="predicted"/>
<dbReference type="Pfam" id="PF12799">
    <property type="entry name" value="LRR_4"/>
    <property type="match status" value="1"/>
</dbReference>
<name>A0A1S8B329_9PEZI</name>
<dbReference type="InterPro" id="IPR003591">
    <property type="entry name" value="Leu-rich_rpt_typical-subtyp"/>
</dbReference>
<dbReference type="SMART" id="SM00369">
    <property type="entry name" value="LRR_TYP"/>
    <property type="match status" value="9"/>
</dbReference>
<evidence type="ECO:0000256" key="2">
    <source>
        <dbReference type="ARBA" id="ARBA00022737"/>
    </source>
</evidence>
<feature type="region of interest" description="Disordered" evidence="3">
    <location>
        <begin position="508"/>
        <end position="527"/>
    </location>
</feature>
<organism evidence="4 5">
    <name type="scientific">Diplodia seriata</name>
    <dbReference type="NCBI Taxonomy" id="420778"/>
    <lineage>
        <taxon>Eukaryota</taxon>
        <taxon>Fungi</taxon>
        <taxon>Dikarya</taxon>
        <taxon>Ascomycota</taxon>
        <taxon>Pezizomycotina</taxon>
        <taxon>Dothideomycetes</taxon>
        <taxon>Dothideomycetes incertae sedis</taxon>
        <taxon>Botryosphaeriales</taxon>
        <taxon>Botryosphaeriaceae</taxon>
        <taxon>Diplodia</taxon>
    </lineage>
</organism>
<protein>
    <submittedName>
        <fullName evidence="4">Leucine-rich repeat-containing protein 40</fullName>
    </submittedName>
</protein>
<feature type="compositionally biased region" description="Polar residues" evidence="3">
    <location>
        <begin position="119"/>
        <end position="129"/>
    </location>
</feature>
<accession>A0A1S8B329</accession>
<dbReference type="PROSITE" id="PS51450">
    <property type="entry name" value="LRR"/>
    <property type="match status" value="3"/>
</dbReference>
<evidence type="ECO:0000313" key="5">
    <source>
        <dbReference type="Proteomes" id="UP000190776"/>
    </source>
</evidence>
<dbReference type="GO" id="GO:0005737">
    <property type="term" value="C:cytoplasm"/>
    <property type="evidence" value="ECO:0007669"/>
    <property type="project" value="TreeGrafter"/>
</dbReference>
<dbReference type="Proteomes" id="UP000190776">
    <property type="component" value="Unassembled WGS sequence"/>
</dbReference>
<dbReference type="PANTHER" id="PTHR48051:SF1">
    <property type="entry name" value="RAS SUPPRESSOR PROTEIN 1"/>
    <property type="match status" value="1"/>
</dbReference>
<feature type="compositionally biased region" description="Low complexity" evidence="3">
    <location>
        <begin position="93"/>
        <end position="104"/>
    </location>
</feature>
<dbReference type="InterPro" id="IPR050216">
    <property type="entry name" value="LRR_domain-containing"/>
</dbReference>
<dbReference type="EMBL" id="MSZU01000114">
    <property type="protein sequence ID" value="OMP81813.1"/>
    <property type="molecule type" value="Genomic_DNA"/>
</dbReference>
<dbReference type="STRING" id="420778.A0A1S8B329"/>
<dbReference type="SMART" id="SM00364">
    <property type="entry name" value="LRR_BAC"/>
    <property type="match status" value="5"/>
</dbReference>
<dbReference type="Pfam" id="PF13855">
    <property type="entry name" value="LRR_8"/>
    <property type="match status" value="1"/>
</dbReference>
<dbReference type="OrthoDB" id="676979at2759"/>
<evidence type="ECO:0000256" key="3">
    <source>
        <dbReference type="SAM" id="MobiDB-lite"/>
    </source>
</evidence>
<dbReference type="Gene3D" id="3.80.10.10">
    <property type="entry name" value="Ribonuclease Inhibitor"/>
    <property type="match status" value="3"/>
</dbReference>
<gene>
    <name evidence="4" type="ORF">BK809_0006122</name>
</gene>
<feature type="region of interest" description="Disordered" evidence="3">
    <location>
        <begin position="741"/>
        <end position="762"/>
    </location>
</feature>
<evidence type="ECO:0000256" key="1">
    <source>
        <dbReference type="ARBA" id="ARBA00022614"/>
    </source>
</evidence>
<comment type="caution">
    <text evidence="4">The sequence shown here is derived from an EMBL/GenBank/DDBJ whole genome shotgun (WGS) entry which is preliminary data.</text>
</comment>
<dbReference type="InterPro" id="IPR025875">
    <property type="entry name" value="Leu-rich_rpt_4"/>
</dbReference>
<evidence type="ECO:0000313" key="4">
    <source>
        <dbReference type="EMBL" id="OMP81813.1"/>
    </source>
</evidence>
<dbReference type="SUPFAM" id="SSF52047">
    <property type="entry name" value="RNI-like"/>
    <property type="match status" value="1"/>
</dbReference>
<dbReference type="InterPro" id="IPR032675">
    <property type="entry name" value="LRR_dom_sf"/>
</dbReference>
<dbReference type="PANTHER" id="PTHR48051">
    <property type="match status" value="1"/>
</dbReference>
<keyword evidence="1" id="KW-0433">Leucine-rich repeat</keyword>
<keyword evidence="2" id="KW-0677">Repeat</keyword>
<sequence length="762" mass="82296">MSPIGLKSPDALKSPQFADSADIASPSGRVSRTPFGFSKSAIGKLPRTRPPVATNLGDNLRSPIEAPEPKIERTLPSRPATSARKAPAKAEASDPSSNVKSSSSALREQIAKAKAARKSAQTKPATPVTNDVPVGGGDLDSFEDPFNQMPKGGEAVIRKRVDTARSDGRLNIANMGLSEIPKEVMTMYEYNPDAGIEWSASVDLARFNAADNDIEKLPEDLFPDVDPAEAAEDMDAVGPQFGGLEMLDLHGNIMKELPVGLRRLEGLTILNLSRNRLRNDSFEVISQIGSLRELRIAENDLEGDLPESISSLTNLEVLELQGNRIARLPDALRGLVNLRVLNVNTNGMSSLPMEVLAALPLAELFASKNALRGAFFPETVTEMPRLLTLDLSGNALTSLGSSALSMPALKSLNLSINRIETLPDLTGWTSLLTLLIEENNLSEFPAGFTSLKALKQANFNGNNISKLEPEIGQMENLDMLTLAANPLRERKFLTMNAEDLKADLKKRHNATAGGGDGSNEAGDAEESANGIIPTNSMWVMKPNGLLDLSSKQLAVLHENEFAPVAPACRQLVMHHNWYTYIPDAVSLATNITLLDLSNNRLTTTFTDEVSLPALRDLRLAANKLPSLDFLVAHLDAPKLHSLDVSANHITGTLPLLRARFPQLTTLLASDNGIDDISATALAGLHVVGLANNSIGRIPPEVGLLWDEGLKSLEIEGNTFRVPTYATLKRGTEAVMAWLRDKIPADAPPPPPKEEAEWDDETF</sequence>
<dbReference type="AlphaFoldDB" id="A0A1S8B329"/>